<evidence type="ECO:0000259" key="19">
    <source>
        <dbReference type="Pfam" id="PF22250"/>
    </source>
</evidence>
<feature type="domain" description="Vacuolar membrane protease transmembrane" evidence="20">
    <location>
        <begin position="441"/>
        <end position="603"/>
    </location>
</feature>
<feature type="transmembrane region" description="Helical" evidence="17">
    <location>
        <begin position="630"/>
        <end position="657"/>
    </location>
</feature>
<feature type="transmembrane region" description="Helical" evidence="17">
    <location>
        <begin position="476"/>
        <end position="499"/>
    </location>
</feature>
<evidence type="ECO:0000313" key="22">
    <source>
        <dbReference type="Proteomes" id="UP000182334"/>
    </source>
</evidence>
<feature type="transmembrane region" description="Helical" evidence="17">
    <location>
        <begin position="436"/>
        <end position="456"/>
    </location>
</feature>
<evidence type="ECO:0000256" key="16">
    <source>
        <dbReference type="SAM" id="MobiDB-lite"/>
    </source>
</evidence>
<evidence type="ECO:0000256" key="9">
    <source>
        <dbReference type="ARBA" id="ARBA00022801"/>
    </source>
</evidence>
<dbReference type="PANTHER" id="PTHR12147:SF58">
    <property type="entry name" value="VACUOLAR MEMBRANE PROTEASE"/>
    <property type="match status" value="1"/>
</dbReference>
<evidence type="ECO:0000256" key="15">
    <source>
        <dbReference type="RuleBase" id="RU361240"/>
    </source>
</evidence>
<keyword evidence="22" id="KW-1185">Reference proteome</keyword>
<sequence>MAPLSVSSATPRTPENFDSPRSKPASRAPVSDYSPPLQPNWFIRLIRAVFGYRKTSLTFLVAIVLFATVILSSIDNSLSFTVSLPTDALESSVLDSLWDSLQKIALVEHTYNSEGNDYVHDLLEEKIAALVANKKYIEYDNDLNGTNNIMTSVNYLSYASVSYYESNNLLVRVNGSDASLPAFLVSAHYDSVPSSYGVTDDGMGVASMLGLLEYFADKSTKRPLRTVIFNFNNNEEFGLYGATAFLHHPWFQQIKYFLNLEGTGAGGKAILFRGTDYGIVKHFSKVRFPYATSLFQQGFNNKLIHSETDYAIYKSMGKLRGLDLAFYKPRDIYHTGADNIKNTNKKSLWHMLSNTIDFTQFIAYEKIDLDEEYMGGEAANSSNDYAAYLSFFNYFVAFSLSQVVIVNIVLLVVSPILSLLLLVLIFQYKKGWGVNFINVIKFPISFVLSVIILSFITDVLIVPTNLYLVNSSPGTLVSTLFALFLFLNYAFLNGLNFIFKPFKGHQHDEKLIVIIEASFITWVILLWSTVKQSHNKIGDDHTGEFILTVLFVLQSAAALFGLFGWSLKSPRRIALSEGESQPLIGSSSQHRYHSHSDDEDSIAESSSLSLQSGFSEGCSVHEKKSFSYDWLLQFLLIVPLSSLIIYNSGFLVLAGINKSIQESLEAQDFIYKIIQAFVIVWAIPFLPFIFKLNRVFVLALLIALIQGGLVISTKSAFDVENPLKLRFLETIDLNANPFTNTVSVSGRLMKLIENILEDIPSFKDNKAELLTSSLGDGMLLYSYGSQLTPDFIPGNSIQDYLTIEVLRNSSSGSDSPFGLLTGEIEIIAPKNRNCKVSFNVTDKVIKIFDGVESSSSTHSPVKTVIVYKDEKKGNGSDVELYNTAGIPEGFSRDHDGNYLFKDFEGIGQLQLNKLDWDKKYHIAFQWVPEVVESDFSVDSDVEAQKINVKQLGVNVECYWSGLSDVDEFIAESEQIPAYKELLHYSPNYVKWANRDRGLVSVTKYAEI</sequence>
<proteinExistence type="inferred from homology"/>
<evidence type="ECO:0000256" key="6">
    <source>
        <dbReference type="ARBA" id="ARBA00022670"/>
    </source>
</evidence>
<dbReference type="AlphaFoldDB" id="A0A1L0GP25"/>
<keyword evidence="5" id="KW-0926">Vacuole</keyword>
<dbReference type="Pfam" id="PF22251">
    <property type="entry name" value="PFF1_TM"/>
    <property type="match status" value="1"/>
</dbReference>
<evidence type="ECO:0000256" key="5">
    <source>
        <dbReference type="ARBA" id="ARBA00022554"/>
    </source>
</evidence>
<dbReference type="GO" id="GO:0046872">
    <property type="term" value="F:metal ion binding"/>
    <property type="evidence" value="ECO:0007669"/>
    <property type="project" value="UniProtKB-KW"/>
</dbReference>
<evidence type="ECO:0000256" key="14">
    <source>
        <dbReference type="ARBA" id="ARBA00023180"/>
    </source>
</evidence>
<feature type="transmembrane region" description="Helical" evidence="17">
    <location>
        <begin position="511"/>
        <end position="530"/>
    </location>
</feature>
<feature type="transmembrane region" description="Helical" evidence="17">
    <location>
        <begin position="545"/>
        <end position="565"/>
    </location>
</feature>
<evidence type="ECO:0000256" key="12">
    <source>
        <dbReference type="ARBA" id="ARBA00023049"/>
    </source>
</evidence>
<name>A0A1L0GP25_9ASCO</name>
<evidence type="ECO:0000313" key="21">
    <source>
        <dbReference type="EMBL" id="SGZ57861.1"/>
    </source>
</evidence>
<feature type="transmembrane region" description="Helical" evidence="17">
    <location>
        <begin position="669"/>
        <end position="690"/>
    </location>
</feature>
<organism evidence="21 22">
    <name type="scientific">Sungouiella intermedia</name>
    <dbReference type="NCBI Taxonomy" id="45354"/>
    <lineage>
        <taxon>Eukaryota</taxon>
        <taxon>Fungi</taxon>
        <taxon>Dikarya</taxon>
        <taxon>Ascomycota</taxon>
        <taxon>Saccharomycotina</taxon>
        <taxon>Pichiomycetes</taxon>
        <taxon>Metschnikowiaceae</taxon>
        <taxon>Sungouiella</taxon>
    </lineage>
</organism>
<keyword evidence="12" id="KW-0482">Metalloprotease</keyword>
<feature type="region of interest" description="Disordered" evidence="16">
    <location>
        <begin position="579"/>
        <end position="599"/>
    </location>
</feature>
<dbReference type="CDD" id="cd03875">
    <property type="entry name" value="M28_Fxna_like"/>
    <property type="match status" value="1"/>
</dbReference>
<evidence type="ECO:0000256" key="11">
    <source>
        <dbReference type="ARBA" id="ARBA00022989"/>
    </source>
</evidence>
<keyword evidence="14" id="KW-0325">Glycoprotein</keyword>
<keyword evidence="9 15" id="KW-0378">Hydrolase</keyword>
<evidence type="ECO:0000259" key="18">
    <source>
        <dbReference type="Pfam" id="PF04389"/>
    </source>
</evidence>
<keyword evidence="7 17" id="KW-0812">Transmembrane</keyword>
<dbReference type="Pfam" id="PF04389">
    <property type="entry name" value="Peptidase_M28"/>
    <property type="match status" value="1"/>
</dbReference>
<dbReference type="EMBL" id="LT635762">
    <property type="protein sequence ID" value="SGZ57861.1"/>
    <property type="molecule type" value="Genomic_DNA"/>
</dbReference>
<dbReference type="SUPFAM" id="SSF53187">
    <property type="entry name" value="Zn-dependent exopeptidases"/>
    <property type="match status" value="1"/>
</dbReference>
<feature type="transmembrane region" description="Helical" evidence="17">
    <location>
        <begin position="57"/>
        <end position="74"/>
    </location>
</feature>
<dbReference type="Pfam" id="PF22250">
    <property type="entry name" value="PFF1_C"/>
    <property type="match status" value="1"/>
</dbReference>
<comment type="cofactor">
    <cofactor evidence="1">
        <name>Zn(2+)</name>
        <dbReference type="ChEBI" id="CHEBI:29105"/>
    </cofactor>
</comment>
<dbReference type="GO" id="GO:0005774">
    <property type="term" value="C:vacuolar membrane"/>
    <property type="evidence" value="ECO:0007669"/>
    <property type="project" value="UniProtKB-SubCell"/>
</dbReference>
<dbReference type="InterPro" id="IPR053976">
    <property type="entry name" value="PFF1_TM"/>
</dbReference>
<dbReference type="GO" id="GO:0006508">
    <property type="term" value="P:proteolysis"/>
    <property type="evidence" value="ECO:0007669"/>
    <property type="project" value="UniProtKB-KW"/>
</dbReference>
<dbReference type="InterPro" id="IPR045175">
    <property type="entry name" value="M28_fam"/>
</dbReference>
<accession>A0A1L0GP25</accession>
<evidence type="ECO:0000256" key="13">
    <source>
        <dbReference type="ARBA" id="ARBA00023136"/>
    </source>
</evidence>
<evidence type="ECO:0000256" key="4">
    <source>
        <dbReference type="ARBA" id="ARBA00010918"/>
    </source>
</evidence>
<reference evidence="21" key="1">
    <citation type="submission" date="2016-10" db="EMBL/GenBank/DDBJ databases">
        <authorList>
            <person name="de Groot N.N."/>
        </authorList>
    </citation>
    <scope>NUCLEOTIDE SEQUENCE [LARGE SCALE GENOMIC DNA]</scope>
    <source>
        <strain evidence="21">CBS 141442</strain>
    </source>
</reference>
<keyword evidence="13 17" id="KW-0472">Membrane</keyword>
<feature type="domain" description="Vacuolar membrane protease C-terminal" evidence="19">
    <location>
        <begin position="723"/>
        <end position="1001"/>
    </location>
</feature>
<comment type="function">
    <text evidence="2">May be involved in vacuolar sorting and osmoregulation.</text>
</comment>
<keyword evidence="10 15" id="KW-0862">Zinc</keyword>
<evidence type="ECO:0000256" key="17">
    <source>
        <dbReference type="SAM" id="Phobius"/>
    </source>
</evidence>
<evidence type="ECO:0000256" key="8">
    <source>
        <dbReference type="ARBA" id="ARBA00022723"/>
    </source>
</evidence>
<evidence type="ECO:0000256" key="3">
    <source>
        <dbReference type="ARBA" id="ARBA00004128"/>
    </source>
</evidence>
<dbReference type="GO" id="GO:0008235">
    <property type="term" value="F:metalloexopeptidase activity"/>
    <property type="evidence" value="ECO:0007669"/>
    <property type="project" value="InterPro"/>
</dbReference>
<keyword evidence="6 15" id="KW-0645">Protease</keyword>
<evidence type="ECO:0000259" key="20">
    <source>
        <dbReference type="Pfam" id="PF22251"/>
    </source>
</evidence>
<dbReference type="InterPro" id="IPR007484">
    <property type="entry name" value="Peptidase_M28"/>
</dbReference>
<dbReference type="InterPro" id="IPR048024">
    <property type="entry name" value="Fxna-like_M28_dom"/>
</dbReference>
<feature type="region of interest" description="Disordered" evidence="16">
    <location>
        <begin position="1"/>
        <end position="32"/>
    </location>
</feature>
<dbReference type="EC" id="3.4.-.-" evidence="15"/>
<feature type="compositionally biased region" description="Polar residues" evidence="16">
    <location>
        <begin position="1"/>
        <end position="13"/>
    </location>
</feature>
<feature type="transmembrane region" description="Helical" evidence="17">
    <location>
        <begin position="391"/>
        <end position="424"/>
    </location>
</feature>
<feature type="transmembrane region" description="Helical" evidence="17">
    <location>
        <begin position="697"/>
        <end position="717"/>
    </location>
</feature>
<evidence type="ECO:0000256" key="7">
    <source>
        <dbReference type="ARBA" id="ARBA00022692"/>
    </source>
</evidence>
<feature type="domain" description="Peptidase M28" evidence="18">
    <location>
        <begin position="168"/>
        <end position="357"/>
    </location>
</feature>
<dbReference type="InterPro" id="IPR053975">
    <property type="entry name" value="PFF1_C"/>
</dbReference>
<evidence type="ECO:0000256" key="2">
    <source>
        <dbReference type="ARBA" id="ARBA00003273"/>
    </source>
</evidence>
<evidence type="ECO:0000256" key="1">
    <source>
        <dbReference type="ARBA" id="ARBA00001947"/>
    </source>
</evidence>
<dbReference type="OrthoDB" id="76293at2759"/>
<comment type="similarity">
    <text evidence="4 15">Belongs to the peptidase M28 family.</text>
</comment>
<dbReference type="Gene3D" id="3.40.630.10">
    <property type="entry name" value="Zn peptidases"/>
    <property type="match status" value="1"/>
</dbReference>
<comment type="subcellular location">
    <subcellularLocation>
        <location evidence="3">Vacuole membrane</location>
        <topology evidence="3">Multi-pass membrane protein</topology>
    </subcellularLocation>
</comment>
<dbReference type="STRING" id="45354.A0A1L0GP25"/>
<keyword evidence="11 17" id="KW-1133">Transmembrane helix</keyword>
<keyword evidence="8 15" id="KW-0479">Metal-binding</keyword>
<gene>
    <name evidence="21" type="ORF">SAMEA4029010_CIC11G00000004637</name>
</gene>
<protein>
    <recommendedName>
        <fullName evidence="15">Peptide hydrolase</fullName>
        <ecNumber evidence="15">3.4.-.-</ecNumber>
    </recommendedName>
</protein>
<dbReference type="PANTHER" id="PTHR12147">
    <property type="entry name" value="METALLOPEPTIDASE M28 FAMILY MEMBER"/>
    <property type="match status" value="1"/>
</dbReference>
<dbReference type="Proteomes" id="UP000182334">
    <property type="component" value="Chromosome VII"/>
</dbReference>
<evidence type="ECO:0000256" key="10">
    <source>
        <dbReference type="ARBA" id="ARBA00022833"/>
    </source>
</evidence>